<dbReference type="InterPro" id="IPR016410">
    <property type="entry name" value="Phage_imm"/>
</dbReference>
<reference evidence="2 3" key="1">
    <citation type="submission" date="2018-10" db="EMBL/GenBank/DDBJ databases">
        <title>Genomic Encyclopedia of Archaeal and Bacterial Type Strains, Phase II (KMG-II): from individual species to whole genera.</title>
        <authorList>
            <person name="Goeker M."/>
        </authorList>
    </citation>
    <scope>NUCLEOTIDE SEQUENCE [LARGE SCALE GENOMIC DNA]</scope>
    <source>
        <strain evidence="2 3">DSM 18602</strain>
    </source>
</reference>
<sequence>MILLQKLAFLSPGDLVLIIVVPIILVYLLPSIIGRNKSSSGSIFILNLLLGWSLIGWVAALIWALSPDKIPVVIYTQHSSNSNSRTEELVKLKKLLDDGVITHDEFGKEKYRILNS</sequence>
<dbReference type="RefSeq" id="WP_121199977.1">
    <property type="nucleotide sequence ID" value="NZ_RBKU01000001.1"/>
</dbReference>
<dbReference type="Pfam" id="PF14373">
    <property type="entry name" value="Imm_superinfect"/>
    <property type="match status" value="1"/>
</dbReference>
<feature type="transmembrane region" description="Helical" evidence="1">
    <location>
        <begin position="45"/>
        <end position="65"/>
    </location>
</feature>
<keyword evidence="3" id="KW-1185">Reference proteome</keyword>
<evidence type="ECO:0000256" key="1">
    <source>
        <dbReference type="SAM" id="Phobius"/>
    </source>
</evidence>
<keyword evidence="1" id="KW-0472">Membrane</keyword>
<proteinExistence type="predicted"/>
<name>A0A495J8L8_9SPHI</name>
<dbReference type="Proteomes" id="UP000268007">
    <property type="component" value="Unassembled WGS sequence"/>
</dbReference>
<evidence type="ECO:0000313" key="2">
    <source>
        <dbReference type="EMBL" id="RKR84389.1"/>
    </source>
</evidence>
<dbReference type="EMBL" id="RBKU01000001">
    <property type="protein sequence ID" value="RKR84389.1"/>
    <property type="molecule type" value="Genomic_DNA"/>
</dbReference>
<organism evidence="2 3">
    <name type="scientific">Mucilaginibacter gracilis</name>
    <dbReference type="NCBI Taxonomy" id="423350"/>
    <lineage>
        <taxon>Bacteria</taxon>
        <taxon>Pseudomonadati</taxon>
        <taxon>Bacteroidota</taxon>
        <taxon>Sphingobacteriia</taxon>
        <taxon>Sphingobacteriales</taxon>
        <taxon>Sphingobacteriaceae</taxon>
        <taxon>Mucilaginibacter</taxon>
    </lineage>
</organism>
<evidence type="ECO:0000313" key="3">
    <source>
        <dbReference type="Proteomes" id="UP000268007"/>
    </source>
</evidence>
<keyword evidence="1" id="KW-0812">Transmembrane</keyword>
<dbReference type="AlphaFoldDB" id="A0A495J8L8"/>
<accession>A0A495J8L8</accession>
<protein>
    <submittedName>
        <fullName evidence="2">T4 superinfection immunity protein</fullName>
    </submittedName>
</protein>
<feature type="transmembrane region" description="Helical" evidence="1">
    <location>
        <begin position="15"/>
        <end position="33"/>
    </location>
</feature>
<comment type="caution">
    <text evidence="2">The sequence shown here is derived from an EMBL/GenBank/DDBJ whole genome shotgun (WGS) entry which is preliminary data.</text>
</comment>
<gene>
    <name evidence="2" type="ORF">BDD43_4624</name>
</gene>
<dbReference type="OrthoDB" id="9814116at2"/>
<keyword evidence="1" id="KW-1133">Transmembrane helix</keyword>